<evidence type="ECO:0000256" key="6">
    <source>
        <dbReference type="ARBA" id="ARBA00023242"/>
    </source>
</evidence>
<evidence type="ECO:0000259" key="8">
    <source>
        <dbReference type="Pfam" id="PF24105"/>
    </source>
</evidence>
<evidence type="ECO:0000313" key="10">
    <source>
        <dbReference type="Proteomes" id="UP000009022"/>
    </source>
</evidence>
<dbReference type="FunFam" id="2.130.10.10:FF:002216">
    <property type="entry name" value="Protein HIRA"/>
    <property type="match status" value="1"/>
</dbReference>
<dbReference type="CDD" id="cd00200">
    <property type="entry name" value="WD40"/>
    <property type="match status" value="1"/>
</dbReference>
<feature type="repeat" description="WD" evidence="7">
    <location>
        <begin position="122"/>
        <end position="154"/>
    </location>
</feature>
<dbReference type="InterPro" id="IPR001680">
    <property type="entry name" value="WD40_rpt"/>
</dbReference>
<feature type="domain" description="CAF1B/HIR1 beta-propeller" evidence="8">
    <location>
        <begin position="1"/>
        <end position="209"/>
    </location>
</feature>
<dbReference type="GO" id="GO:0005634">
    <property type="term" value="C:nucleus"/>
    <property type="evidence" value="ECO:0007669"/>
    <property type="project" value="UniProtKB-SubCell"/>
</dbReference>
<dbReference type="Proteomes" id="UP000009022">
    <property type="component" value="Unassembled WGS sequence"/>
</dbReference>
<gene>
    <name evidence="9" type="ORF">TRIADDRAFT_32472</name>
</gene>
<dbReference type="HOGENOM" id="CLU_010127_1_0_1"/>
<name>B3SAM0_TRIAD</name>
<dbReference type="GeneID" id="6758552"/>
<keyword evidence="10" id="KW-1185">Reference proteome</keyword>
<proteinExistence type="inferred from homology"/>
<dbReference type="GO" id="GO:0006351">
    <property type="term" value="P:DNA-templated transcription"/>
    <property type="evidence" value="ECO:0007669"/>
    <property type="project" value="InterPro"/>
</dbReference>
<keyword evidence="6" id="KW-0539">Nucleus</keyword>
<dbReference type="FunFam" id="2.130.10.10:FF:001071">
    <property type="entry name" value="Protein HIRA"/>
    <property type="match status" value="1"/>
</dbReference>
<dbReference type="RefSeq" id="XP_002117287.1">
    <property type="nucleotide sequence ID" value="XM_002117251.1"/>
</dbReference>
<dbReference type="OMA" id="WIVENHR"/>
<dbReference type="PROSITE" id="PS50082">
    <property type="entry name" value="WD_REPEATS_2"/>
    <property type="match status" value="2"/>
</dbReference>
<organism evidence="9 10">
    <name type="scientific">Trichoplax adhaerens</name>
    <name type="common">Trichoplax reptans</name>
    <dbReference type="NCBI Taxonomy" id="10228"/>
    <lineage>
        <taxon>Eukaryota</taxon>
        <taxon>Metazoa</taxon>
        <taxon>Placozoa</taxon>
        <taxon>Uniplacotomia</taxon>
        <taxon>Trichoplacea</taxon>
        <taxon>Trichoplacidae</taxon>
        <taxon>Trichoplax</taxon>
    </lineage>
</organism>
<dbReference type="PhylomeDB" id="B3SAM0"/>
<keyword evidence="3 7" id="KW-0853">WD repeat</keyword>
<dbReference type="Gene3D" id="2.130.10.10">
    <property type="entry name" value="YVTN repeat-like/Quinoprotein amine dehydrogenase"/>
    <property type="match status" value="3"/>
</dbReference>
<dbReference type="InterPro" id="IPR031120">
    <property type="entry name" value="HIR1-like"/>
</dbReference>
<dbReference type="CTD" id="6758552"/>
<comment type="subcellular location">
    <subcellularLocation>
        <location evidence="1">Nucleus</location>
    </subcellularLocation>
</comment>
<sequence>MKLVKPDWIEHEGGAIYSLDIHPDGSRLATGGAGKGCGEICIWNMTPLRMEEEEKNEACDRLLCKMTNHSDSVNCVRWSASGNYLASCSLGIVIIWHKSSVESSTIFGGGRNIENWTCSHMLHSHKEDVLDLAWNTDDSMLATAGIDGVILVWNAKCFPEIISTITDHQGSVKGLTWDPIGKYLASQSIDKSLRVWRTIDWKQEVAITKPYLKCNFVLRCSWSPDGQCLVSSHADNNAAPVAKIIERRGWKVDKDFVGHEKAVCAVKFNPTLFHENVPTASKFDVSFAICCYCALGSRDCSISVWSTALQRPVVVVNNLFDSTVADLTWNSSGNELLACSLDGSVAYFSFSETELGKSLTENERVIKLID</sequence>
<dbReference type="PANTHER" id="PTHR13831:SF0">
    <property type="entry name" value="PROTEIN HIRA"/>
    <property type="match status" value="1"/>
</dbReference>
<protein>
    <recommendedName>
        <fullName evidence="8">CAF1B/HIR1 beta-propeller domain-containing protein</fullName>
    </recommendedName>
</protein>
<dbReference type="PROSITE" id="PS50294">
    <property type="entry name" value="WD_REPEATS_REGION"/>
    <property type="match status" value="2"/>
</dbReference>
<dbReference type="EMBL" id="DS985262">
    <property type="protein sequence ID" value="EDV20126.1"/>
    <property type="molecule type" value="Genomic_DNA"/>
</dbReference>
<dbReference type="InterPro" id="IPR036322">
    <property type="entry name" value="WD40_repeat_dom_sf"/>
</dbReference>
<dbReference type="eggNOG" id="KOG0973">
    <property type="taxonomic scope" value="Eukaryota"/>
</dbReference>
<evidence type="ECO:0000313" key="9">
    <source>
        <dbReference type="EMBL" id="EDV20126.1"/>
    </source>
</evidence>
<evidence type="ECO:0000256" key="3">
    <source>
        <dbReference type="ARBA" id="ARBA00022574"/>
    </source>
</evidence>
<feature type="repeat" description="WD" evidence="7">
    <location>
        <begin position="165"/>
        <end position="196"/>
    </location>
</feature>
<dbReference type="Pfam" id="PF00400">
    <property type="entry name" value="WD40"/>
    <property type="match status" value="2"/>
</dbReference>
<keyword evidence="4" id="KW-0677">Repeat</keyword>
<comment type="similarity">
    <text evidence="2">Belongs to the WD repeat HIR1 family.</text>
</comment>
<accession>B3SAM0</accession>
<evidence type="ECO:0000256" key="2">
    <source>
        <dbReference type="ARBA" id="ARBA00007306"/>
    </source>
</evidence>
<dbReference type="InterPro" id="IPR015943">
    <property type="entry name" value="WD40/YVTN_repeat-like_dom_sf"/>
</dbReference>
<keyword evidence="5" id="KW-0156">Chromatin regulator</keyword>
<dbReference type="STRING" id="10228.B3SAM0"/>
<dbReference type="KEGG" id="tad:TRIADDRAFT_32472"/>
<evidence type="ECO:0000256" key="1">
    <source>
        <dbReference type="ARBA" id="ARBA00004123"/>
    </source>
</evidence>
<dbReference type="InParanoid" id="B3SAM0"/>
<evidence type="ECO:0000256" key="5">
    <source>
        <dbReference type="ARBA" id="ARBA00022853"/>
    </source>
</evidence>
<dbReference type="AlphaFoldDB" id="B3SAM0"/>
<dbReference type="SMART" id="SM00320">
    <property type="entry name" value="WD40"/>
    <property type="match status" value="7"/>
</dbReference>
<dbReference type="GO" id="GO:0006325">
    <property type="term" value="P:chromatin organization"/>
    <property type="evidence" value="ECO:0007669"/>
    <property type="project" value="UniProtKB-KW"/>
</dbReference>
<dbReference type="OrthoDB" id="1741719at2759"/>
<evidence type="ECO:0000256" key="4">
    <source>
        <dbReference type="ARBA" id="ARBA00022737"/>
    </source>
</evidence>
<dbReference type="SUPFAM" id="SSF50978">
    <property type="entry name" value="WD40 repeat-like"/>
    <property type="match status" value="1"/>
</dbReference>
<dbReference type="Pfam" id="PF24105">
    <property type="entry name" value="Beta-prop_CAF1B_HIR1"/>
    <property type="match status" value="1"/>
</dbReference>
<dbReference type="InterPro" id="IPR055410">
    <property type="entry name" value="Beta-prop_CAF1B_HIR1"/>
</dbReference>
<dbReference type="PANTHER" id="PTHR13831">
    <property type="entry name" value="MEMBER OF THE HIR1 FAMILY OF WD-REPEAT PROTEINS"/>
    <property type="match status" value="1"/>
</dbReference>
<reference evidence="9 10" key="1">
    <citation type="journal article" date="2008" name="Nature">
        <title>The Trichoplax genome and the nature of placozoans.</title>
        <authorList>
            <person name="Srivastava M."/>
            <person name="Begovic E."/>
            <person name="Chapman J."/>
            <person name="Putnam N.H."/>
            <person name="Hellsten U."/>
            <person name="Kawashima T."/>
            <person name="Kuo A."/>
            <person name="Mitros T."/>
            <person name="Salamov A."/>
            <person name="Carpenter M.L."/>
            <person name="Signorovitch A.Y."/>
            <person name="Moreno M.A."/>
            <person name="Kamm K."/>
            <person name="Grimwood J."/>
            <person name="Schmutz J."/>
            <person name="Shapiro H."/>
            <person name="Grigoriev I.V."/>
            <person name="Buss L.W."/>
            <person name="Schierwater B."/>
            <person name="Dellaporta S.L."/>
            <person name="Rokhsar D.S."/>
        </authorList>
    </citation>
    <scope>NUCLEOTIDE SEQUENCE [LARGE SCALE GENOMIC DNA]</scope>
    <source>
        <strain evidence="9 10">Grell-BS-1999</strain>
    </source>
</reference>
<evidence type="ECO:0000256" key="7">
    <source>
        <dbReference type="PROSITE-ProRule" id="PRU00221"/>
    </source>
</evidence>